<reference evidence="1" key="1">
    <citation type="submission" date="2020-11" db="EMBL/GenBank/DDBJ databases">
        <authorList>
            <person name="Whiteford S."/>
        </authorList>
    </citation>
    <scope>NUCLEOTIDE SEQUENCE</scope>
</reference>
<evidence type="ECO:0000313" key="1">
    <source>
        <dbReference type="EMBL" id="CAG9134702.1"/>
    </source>
</evidence>
<keyword evidence="2" id="KW-1185">Reference proteome</keyword>
<accession>A0A8S4G6Z3</accession>
<dbReference type="EMBL" id="CAJHNJ030000083">
    <property type="protein sequence ID" value="CAG9134702.1"/>
    <property type="molecule type" value="Genomic_DNA"/>
</dbReference>
<dbReference type="Gene3D" id="1.10.10.10">
    <property type="entry name" value="Winged helix-like DNA-binding domain superfamily/Winged helix DNA-binding domain"/>
    <property type="match status" value="1"/>
</dbReference>
<comment type="caution">
    <text evidence="1">The sequence shown here is derived from an EMBL/GenBank/DDBJ whole genome shotgun (WGS) entry which is preliminary data.</text>
</comment>
<dbReference type="AlphaFoldDB" id="A0A8S4G6Z3"/>
<protein>
    <submittedName>
        <fullName evidence="1">(diamondback moth) hypothetical protein</fullName>
    </submittedName>
</protein>
<gene>
    <name evidence="1" type="ORF">PLXY2_LOCUS12935</name>
</gene>
<dbReference type="SUPFAM" id="SSF46785">
    <property type="entry name" value="Winged helix' DNA-binding domain"/>
    <property type="match status" value="1"/>
</dbReference>
<dbReference type="InterPro" id="IPR036388">
    <property type="entry name" value="WH-like_DNA-bd_sf"/>
</dbReference>
<evidence type="ECO:0000313" key="2">
    <source>
        <dbReference type="Proteomes" id="UP000653454"/>
    </source>
</evidence>
<organism evidence="1 2">
    <name type="scientific">Plutella xylostella</name>
    <name type="common">Diamondback moth</name>
    <name type="synonym">Plutella maculipennis</name>
    <dbReference type="NCBI Taxonomy" id="51655"/>
    <lineage>
        <taxon>Eukaryota</taxon>
        <taxon>Metazoa</taxon>
        <taxon>Ecdysozoa</taxon>
        <taxon>Arthropoda</taxon>
        <taxon>Hexapoda</taxon>
        <taxon>Insecta</taxon>
        <taxon>Pterygota</taxon>
        <taxon>Neoptera</taxon>
        <taxon>Endopterygota</taxon>
        <taxon>Lepidoptera</taxon>
        <taxon>Glossata</taxon>
        <taxon>Ditrysia</taxon>
        <taxon>Yponomeutoidea</taxon>
        <taxon>Plutellidae</taxon>
        <taxon>Plutella</taxon>
    </lineage>
</organism>
<dbReference type="Proteomes" id="UP000653454">
    <property type="component" value="Unassembled WGS sequence"/>
</dbReference>
<name>A0A8S4G6Z3_PLUXY</name>
<proteinExistence type="predicted"/>
<dbReference type="InterPro" id="IPR036390">
    <property type="entry name" value="WH_DNA-bd_sf"/>
</dbReference>
<sequence length="52" mass="6069">MDQFTKLLFNGSEASYAYSLYCLSPNKCIDILIEKEYLERTEGEKDTYSYLA</sequence>